<evidence type="ECO:0000313" key="3">
    <source>
        <dbReference type="Proteomes" id="UP000078503"/>
    </source>
</evidence>
<keyword evidence="1" id="KW-0732">Signal</keyword>
<dbReference type="RefSeq" id="WP_068334710.1">
    <property type="nucleotide sequence ID" value="NZ_LVHF01000033.1"/>
</dbReference>
<evidence type="ECO:0000313" key="2">
    <source>
        <dbReference type="EMBL" id="OAN10930.1"/>
    </source>
</evidence>
<proteinExistence type="predicted"/>
<keyword evidence="3" id="KW-1185">Reference proteome</keyword>
<gene>
    <name evidence="2" type="ORF">A3K86_18270</name>
</gene>
<name>A0A178K0T7_9GAMM</name>
<protein>
    <recommendedName>
        <fullName evidence="4">Porin</fullName>
    </recommendedName>
</protein>
<feature type="chain" id="PRO_5008089856" description="Porin" evidence="1">
    <location>
        <begin position="19"/>
        <end position="241"/>
    </location>
</feature>
<dbReference type="OrthoDB" id="6400666at2"/>
<evidence type="ECO:0000256" key="1">
    <source>
        <dbReference type="SAM" id="SignalP"/>
    </source>
</evidence>
<comment type="caution">
    <text evidence="2">The sequence shown here is derived from an EMBL/GenBank/DDBJ whole genome shotgun (WGS) entry which is preliminary data.</text>
</comment>
<feature type="signal peptide" evidence="1">
    <location>
        <begin position="1"/>
        <end position="18"/>
    </location>
</feature>
<dbReference type="Proteomes" id="UP000078503">
    <property type="component" value="Unassembled WGS sequence"/>
</dbReference>
<sequence>MKPAIFPLLAVAALPVHAEEHQPDPADLTQTNTFIWAQAGNKDYTVTGGIAGSLTSKFNYLGLFEHSRSWKRDTGNANDSTRARLFGTQDVNWGAISKVGASVDYIKGHNDTPLDTLAVGAIAKVETGLDWLALYPNLAYVELSARDSQIKNKSKGYQANLFASIYLDESGQYLMLQPQYTSTEYIDVKKMEVSYGLPLSESGKLWADIKLGYTRTSGKKALSKAAFDSDKQVKAGVSYYF</sequence>
<accession>A0A178K0T7</accession>
<organism evidence="2 3">
    <name type="scientific">Photobacterium jeanii</name>
    <dbReference type="NCBI Taxonomy" id="858640"/>
    <lineage>
        <taxon>Bacteria</taxon>
        <taxon>Pseudomonadati</taxon>
        <taxon>Pseudomonadota</taxon>
        <taxon>Gammaproteobacteria</taxon>
        <taxon>Vibrionales</taxon>
        <taxon>Vibrionaceae</taxon>
        <taxon>Photobacterium</taxon>
    </lineage>
</organism>
<evidence type="ECO:0008006" key="4">
    <source>
        <dbReference type="Google" id="ProtNLM"/>
    </source>
</evidence>
<reference evidence="2 3" key="1">
    <citation type="submission" date="2016-03" db="EMBL/GenBank/DDBJ databases">
        <title>Photobacterium proteolyticum sp. nov. a protease producing bacterium isolated from ocean sediments of Laizhou Bay.</title>
        <authorList>
            <person name="Li Y."/>
        </authorList>
    </citation>
    <scope>NUCLEOTIDE SEQUENCE [LARGE SCALE GENOMIC DNA]</scope>
    <source>
        <strain evidence="2 3">R-40508</strain>
    </source>
</reference>
<dbReference type="AlphaFoldDB" id="A0A178K0T7"/>
<dbReference type="EMBL" id="LVHF01000033">
    <property type="protein sequence ID" value="OAN10930.1"/>
    <property type="molecule type" value="Genomic_DNA"/>
</dbReference>